<evidence type="ECO:0000256" key="1">
    <source>
        <dbReference type="ARBA" id="ARBA00022908"/>
    </source>
</evidence>
<feature type="domain" description="Core-binding (CB)" evidence="4">
    <location>
        <begin position="44"/>
        <end position="127"/>
    </location>
</feature>
<protein>
    <submittedName>
        <fullName evidence="5">Defective protein IntQ</fullName>
    </submittedName>
</protein>
<evidence type="ECO:0000313" key="6">
    <source>
        <dbReference type="Proteomes" id="UP000196005"/>
    </source>
</evidence>
<gene>
    <name evidence="5" type="ORF">Sdiek1_0024</name>
</gene>
<dbReference type="AlphaFoldDB" id="A0A1Y0HIW6"/>
<dbReference type="Gene3D" id="1.10.150.130">
    <property type="match status" value="1"/>
</dbReference>
<dbReference type="InterPro" id="IPR011010">
    <property type="entry name" value="DNA_brk_join_enz"/>
</dbReference>
<evidence type="ECO:0000259" key="4">
    <source>
        <dbReference type="PROSITE" id="PS51900"/>
    </source>
</evidence>
<reference evidence="6" key="1">
    <citation type="submission" date="2017-05" db="EMBL/GenBank/DDBJ databases">
        <title>Dechlorination kinetics govern the competition between two new strains of the genus Sulfurospirillum.</title>
        <authorList>
            <person name="Buttet G.F."/>
            <person name="Murray A.M."/>
            <person name="Goris T."/>
            <person name="Burion M."/>
            <person name="Lin B."/>
            <person name="Rolle M."/>
            <person name="Maillard J."/>
        </authorList>
    </citation>
    <scope>NUCLEOTIDE SEQUENCE [LARGE SCALE GENOMIC DNA]</scope>
    <source>
        <strain evidence="6">SL2-1</strain>
    </source>
</reference>
<accession>A0A1Y0HIW6</accession>
<dbReference type="Pfam" id="PF13102">
    <property type="entry name" value="Phage_int_SAM_5"/>
    <property type="match status" value="1"/>
</dbReference>
<dbReference type="GO" id="GO:0003677">
    <property type="term" value="F:DNA binding"/>
    <property type="evidence" value="ECO:0007669"/>
    <property type="project" value="UniProtKB-UniRule"/>
</dbReference>
<dbReference type="InterPro" id="IPR010998">
    <property type="entry name" value="Integrase_recombinase_N"/>
</dbReference>
<dbReference type="RefSeq" id="WP_087437341.1">
    <property type="nucleotide sequence ID" value="NZ_CP021416.1"/>
</dbReference>
<evidence type="ECO:0000313" key="5">
    <source>
        <dbReference type="EMBL" id="ARU47213.1"/>
    </source>
</evidence>
<organism evidence="5 6">
    <name type="scientific">Sulfurospirillum diekertiae</name>
    <dbReference type="NCBI Taxonomy" id="1854492"/>
    <lineage>
        <taxon>Bacteria</taxon>
        <taxon>Pseudomonadati</taxon>
        <taxon>Campylobacterota</taxon>
        <taxon>Epsilonproteobacteria</taxon>
        <taxon>Campylobacterales</taxon>
        <taxon>Sulfurospirillaceae</taxon>
        <taxon>Sulfurospirillum</taxon>
    </lineage>
</organism>
<dbReference type="SUPFAM" id="SSF56349">
    <property type="entry name" value="DNA breaking-rejoining enzymes"/>
    <property type="match status" value="1"/>
</dbReference>
<proteinExistence type="predicted"/>
<sequence length="207" mass="25146">MFRLEKDGIKLEFEYDKDEELLKYIEAIKPFMGQVKDCRTSYYPDFFELEPHFLNYKKESEKVSNSSYRVYGTIFNKLQKFFDKKSVVDLKGKDIQDFQNYLKRQDLDNVTINNQMTYVKMILDFCVKREIIEKNPFSYISSLKETKKIKENYNDEEILKLINNKELEEQYINMFKIASYTGMRVSEIILLKKRRCKNRRKNKYKIL</sequence>
<dbReference type="GO" id="GO:0015074">
    <property type="term" value="P:DNA integration"/>
    <property type="evidence" value="ECO:0007669"/>
    <property type="project" value="UniProtKB-KW"/>
</dbReference>
<dbReference type="KEGG" id="suls:Sdiek1_0024"/>
<dbReference type="InterPro" id="IPR025269">
    <property type="entry name" value="SAM-like_dom"/>
</dbReference>
<dbReference type="Proteomes" id="UP000196005">
    <property type="component" value="Chromosome"/>
</dbReference>
<dbReference type="EMBL" id="CP021416">
    <property type="protein sequence ID" value="ARU47213.1"/>
    <property type="molecule type" value="Genomic_DNA"/>
</dbReference>
<dbReference type="InterPro" id="IPR044068">
    <property type="entry name" value="CB"/>
</dbReference>
<evidence type="ECO:0000256" key="2">
    <source>
        <dbReference type="ARBA" id="ARBA00023125"/>
    </source>
</evidence>
<keyword evidence="6" id="KW-1185">Reference proteome</keyword>
<keyword evidence="2 3" id="KW-0238">DNA-binding</keyword>
<name>A0A1Y0HIW6_9BACT</name>
<keyword evidence="1" id="KW-0229">DNA integration</keyword>
<evidence type="ECO:0000256" key="3">
    <source>
        <dbReference type="PROSITE-ProRule" id="PRU01248"/>
    </source>
</evidence>
<dbReference type="PROSITE" id="PS51900">
    <property type="entry name" value="CB"/>
    <property type="match status" value="1"/>
</dbReference>